<dbReference type="PIRSF" id="PIRSF003128">
    <property type="entry name" value="RecN"/>
    <property type="match status" value="1"/>
</dbReference>
<evidence type="ECO:0000259" key="11">
    <source>
        <dbReference type="Pfam" id="PF02463"/>
    </source>
</evidence>
<name>A0ABV6HSP9_9SPHI</name>
<feature type="domain" description="RecF/RecN/SMC N-terminal" evidence="11">
    <location>
        <begin position="1"/>
        <end position="509"/>
    </location>
</feature>
<evidence type="ECO:0000313" key="12">
    <source>
        <dbReference type="EMBL" id="MFC0321919.1"/>
    </source>
</evidence>
<dbReference type="NCBIfam" id="TIGR00634">
    <property type="entry name" value="recN"/>
    <property type="match status" value="1"/>
</dbReference>
<evidence type="ECO:0000256" key="4">
    <source>
        <dbReference type="ARBA" id="ARBA00022741"/>
    </source>
</evidence>
<reference evidence="12 13" key="1">
    <citation type="submission" date="2024-09" db="EMBL/GenBank/DDBJ databases">
        <authorList>
            <person name="Sun Q."/>
            <person name="Mori K."/>
        </authorList>
    </citation>
    <scope>NUCLEOTIDE SEQUENCE [LARGE SCALE GENOMIC DNA]</scope>
    <source>
        <strain evidence="12 13">CCM 7765</strain>
    </source>
</reference>
<evidence type="ECO:0000256" key="8">
    <source>
        <dbReference type="ARBA" id="ARBA00033408"/>
    </source>
</evidence>
<dbReference type="CDD" id="cd03241">
    <property type="entry name" value="ABC_RecN"/>
    <property type="match status" value="2"/>
</dbReference>
<evidence type="ECO:0000256" key="7">
    <source>
        <dbReference type="ARBA" id="ARBA00023204"/>
    </source>
</evidence>
<evidence type="ECO:0000313" key="13">
    <source>
        <dbReference type="Proteomes" id="UP001589774"/>
    </source>
</evidence>
<dbReference type="InterPro" id="IPR004604">
    <property type="entry name" value="DNA_recomb/repair_RecN"/>
</dbReference>
<keyword evidence="6" id="KW-0067">ATP-binding</keyword>
<comment type="function">
    <text evidence="1 9">May be involved in recombinational repair of damaged DNA.</text>
</comment>
<proteinExistence type="inferred from homology"/>
<evidence type="ECO:0000256" key="9">
    <source>
        <dbReference type="PIRNR" id="PIRNR003128"/>
    </source>
</evidence>
<dbReference type="InterPro" id="IPR027417">
    <property type="entry name" value="P-loop_NTPase"/>
</dbReference>
<evidence type="ECO:0000256" key="3">
    <source>
        <dbReference type="ARBA" id="ARBA00021315"/>
    </source>
</evidence>
<feature type="coiled-coil region" evidence="10">
    <location>
        <begin position="165"/>
        <end position="229"/>
    </location>
</feature>
<keyword evidence="13" id="KW-1185">Reference proteome</keyword>
<organism evidence="12 13">
    <name type="scientific">Olivibacter oleidegradans</name>
    <dbReference type="NCBI Taxonomy" id="760123"/>
    <lineage>
        <taxon>Bacteria</taxon>
        <taxon>Pseudomonadati</taxon>
        <taxon>Bacteroidota</taxon>
        <taxon>Sphingobacteriia</taxon>
        <taxon>Sphingobacteriales</taxon>
        <taxon>Sphingobacteriaceae</taxon>
        <taxon>Olivibacter</taxon>
    </lineage>
</organism>
<evidence type="ECO:0000256" key="5">
    <source>
        <dbReference type="ARBA" id="ARBA00022763"/>
    </source>
</evidence>
<dbReference type="SUPFAM" id="SSF52540">
    <property type="entry name" value="P-loop containing nucleoside triphosphate hydrolases"/>
    <property type="match status" value="2"/>
</dbReference>
<keyword evidence="7 9" id="KW-0234">DNA repair</keyword>
<sequence>MLKRLLIKNYALIDELDISPAKGLNILTGETGAGKSIILGALSLILGQRAESKYFYNQAQKCVIEGFFQIEEYNLGDFFQEEDLDYEPETILRREISADGKSRAFVNDTPVTLSTLKALGERLIDIHSQHATLEINTEDFQLMTLDSVGENGSLLKTYQETFRKYRQVTQALHDLIEESKQAQSEADYHQFLYDELAAAKLNGDEQEALEQEQNQLSHAEEIKRALLAANFLLSEQEQPVINSLKEAGLQIQQAERYVSNLHELSERLQSALIEIKDIAEEVERTEQHILFDEGRLTEVNERLSLLYQLQQKHHVSSVAELLAIQKDLENKLIKLSSNDEEIAKLKAESDALREASEKLAEELRANRQKAIPLVQKAVIEVLSEVGMPNSVLSIELDSSTLRLSGADTVRFLFTANKGQVPQPLNKVASGGELSRLMLAIKSLIAKSSALPTIIFDEIDTGISGEVALKVGNVMEEMAKHMQVIAITHLPQIASKGNAHYKVYKAEAGEVTRSNMRKLSDEERVVEVAQMLSGSNPGEAALKHASELLKHR</sequence>
<dbReference type="InterPro" id="IPR003395">
    <property type="entry name" value="RecF/RecN/SMC_N"/>
</dbReference>
<dbReference type="Pfam" id="PF02463">
    <property type="entry name" value="SMC_N"/>
    <property type="match status" value="1"/>
</dbReference>
<evidence type="ECO:0000256" key="10">
    <source>
        <dbReference type="SAM" id="Coils"/>
    </source>
</evidence>
<dbReference type="RefSeq" id="WP_130858540.1">
    <property type="nucleotide sequence ID" value="NZ_JBHLWO010000008.1"/>
</dbReference>
<keyword evidence="5 9" id="KW-0227">DNA damage</keyword>
<dbReference type="Gene3D" id="3.40.50.300">
    <property type="entry name" value="P-loop containing nucleotide triphosphate hydrolases"/>
    <property type="match status" value="2"/>
</dbReference>
<dbReference type="EMBL" id="JBHLWO010000008">
    <property type="protein sequence ID" value="MFC0321919.1"/>
    <property type="molecule type" value="Genomic_DNA"/>
</dbReference>
<dbReference type="Proteomes" id="UP001589774">
    <property type="component" value="Unassembled WGS sequence"/>
</dbReference>
<protein>
    <recommendedName>
        <fullName evidence="3 9">DNA repair protein RecN</fullName>
    </recommendedName>
    <alternativeName>
        <fullName evidence="8 9">Recombination protein N</fullName>
    </alternativeName>
</protein>
<dbReference type="PANTHER" id="PTHR11059:SF0">
    <property type="entry name" value="DNA REPAIR PROTEIN RECN"/>
    <property type="match status" value="1"/>
</dbReference>
<evidence type="ECO:0000256" key="2">
    <source>
        <dbReference type="ARBA" id="ARBA00009441"/>
    </source>
</evidence>
<feature type="coiled-coil region" evidence="10">
    <location>
        <begin position="254"/>
        <end position="288"/>
    </location>
</feature>
<comment type="similarity">
    <text evidence="2 9">Belongs to the RecN family.</text>
</comment>
<keyword evidence="10" id="KW-0175">Coiled coil</keyword>
<feature type="coiled-coil region" evidence="10">
    <location>
        <begin position="318"/>
        <end position="369"/>
    </location>
</feature>
<comment type="caution">
    <text evidence="12">The sequence shown here is derived from an EMBL/GenBank/DDBJ whole genome shotgun (WGS) entry which is preliminary data.</text>
</comment>
<accession>A0ABV6HSP9</accession>
<keyword evidence="4" id="KW-0547">Nucleotide-binding</keyword>
<evidence type="ECO:0000256" key="6">
    <source>
        <dbReference type="ARBA" id="ARBA00022840"/>
    </source>
</evidence>
<evidence type="ECO:0000256" key="1">
    <source>
        <dbReference type="ARBA" id="ARBA00003618"/>
    </source>
</evidence>
<gene>
    <name evidence="12" type="primary">recN</name>
    <name evidence="12" type="ORF">ACFFI0_26630</name>
</gene>
<dbReference type="PANTHER" id="PTHR11059">
    <property type="entry name" value="DNA REPAIR PROTEIN RECN"/>
    <property type="match status" value="1"/>
</dbReference>